<dbReference type="SUPFAM" id="SSF54001">
    <property type="entry name" value="Cysteine proteinases"/>
    <property type="match status" value="1"/>
</dbReference>
<dbReference type="EMBL" id="CP060637">
    <property type="protein sequence ID" value="QNM14865.1"/>
    <property type="molecule type" value="Genomic_DNA"/>
</dbReference>
<dbReference type="Proteomes" id="UP000515913">
    <property type="component" value="Chromosome"/>
</dbReference>
<dbReference type="InterPro" id="IPR024453">
    <property type="entry name" value="Peptidase_C92"/>
</dbReference>
<dbReference type="Gene3D" id="3.90.1720.10">
    <property type="entry name" value="endopeptidase domain like (from Nostoc punctiforme)"/>
    <property type="match status" value="1"/>
</dbReference>
<dbReference type="Pfam" id="PF05708">
    <property type="entry name" value="Peptidase_C92"/>
    <property type="match status" value="1"/>
</dbReference>
<keyword evidence="2" id="KW-1185">Reference proteome</keyword>
<protein>
    <recommendedName>
        <fullName evidence="3">Permuted papain-like amidase enzyme, YaeF/YiiX, C92 family</fullName>
    </recommendedName>
</protein>
<evidence type="ECO:0000313" key="1">
    <source>
        <dbReference type="EMBL" id="QNM14865.1"/>
    </source>
</evidence>
<name>A0A7G9GVN3_9FUSO</name>
<reference evidence="1 2" key="1">
    <citation type="submission" date="2020-08" db="EMBL/GenBank/DDBJ databases">
        <authorList>
            <person name="Liu C."/>
            <person name="Sun Q."/>
        </authorList>
    </citation>
    <scope>NUCLEOTIDE SEQUENCE [LARGE SCALE GENOMIC DNA]</scope>
    <source>
        <strain evidence="1 2">NSJ-57</strain>
    </source>
</reference>
<dbReference type="KEGG" id="fho:H9Q81_07840"/>
<evidence type="ECO:0008006" key="3">
    <source>
        <dbReference type="Google" id="ProtNLM"/>
    </source>
</evidence>
<dbReference type="InterPro" id="IPR038765">
    <property type="entry name" value="Papain-like_cys_pep_sf"/>
</dbReference>
<organism evidence="1 2">
    <name type="scientific">Fusobacterium hominis</name>
    <dbReference type="NCBI Taxonomy" id="2764326"/>
    <lineage>
        <taxon>Bacteria</taxon>
        <taxon>Fusobacteriati</taxon>
        <taxon>Fusobacteriota</taxon>
        <taxon>Fusobacteriia</taxon>
        <taxon>Fusobacteriales</taxon>
        <taxon>Fusobacteriaceae</taxon>
        <taxon>Fusobacterium</taxon>
    </lineage>
</organism>
<sequence>MKILRVLILIICMWGCSNIGVDKDGNSYWTPTSQVVNVLNRIKVGDILIKNKLILSPTSWFGHAAVVVTPNIVGEYPMIGKGFVLNYLEDWLSEDRDIIVLRYRYFTDSFQRRFLKNVLKYSNREYQITFDKYNSEKFYCSQYVWFLYYKTAKEQKDPHFDYDFKKNDFFILPYDLLELPQFEIIDLK</sequence>
<gene>
    <name evidence="1" type="ORF">H9Q81_07840</name>
</gene>
<evidence type="ECO:0000313" key="2">
    <source>
        <dbReference type="Proteomes" id="UP000515913"/>
    </source>
</evidence>
<dbReference type="RefSeq" id="WP_101474419.1">
    <property type="nucleotide sequence ID" value="NZ_CP060637.1"/>
</dbReference>
<proteinExistence type="predicted"/>
<dbReference type="AlphaFoldDB" id="A0A7G9GVN3"/>
<accession>A0A7G9GVN3</accession>